<evidence type="ECO:0000313" key="1">
    <source>
        <dbReference type="EMBL" id="MFD2422668.1"/>
    </source>
</evidence>
<proteinExistence type="predicted"/>
<accession>A0ABW5G6N5</accession>
<evidence type="ECO:0000313" key="2">
    <source>
        <dbReference type="Proteomes" id="UP001597417"/>
    </source>
</evidence>
<comment type="caution">
    <text evidence="1">The sequence shown here is derived from an EMBL/GenBank/DDBJ whole genome shotgun (WGS) entry which is preliminary data.</text>
</comment>
<name>A0ABW5G6N5_9PSEU</name>
<dbReference type="RefSeq" id="WP_378271880.1">
    <property type="nucleotide sequence ID" value="NZ_JBHUKR010000030.1"/>
</dbReference>
<protein>
    <submittedName>
        <fullName evidence="1">Uncharacterized protein</fullName>
    </submittedName>
</protein>
<dbReference type="EMBL" id="JBHUKR010000030">
    <property type="protein sequence ID" value="MFD2422668.1"/>
    <property type="molecule type" value="Genomic_DNA"/>
</dbReference>
<gene>
    <name evidence="1" type="ORF">ACFSXZ_40735</name>
</gene>
<reference evidence="2" key="1">
    <citation type="journal article" date="2019" name="Int. J. Syst. Evol. Microbiol.">
        <title>The Global Catalogue of Microorganisms (GCM) 10K type strain sequencing project: providing services to taxonomists for standard genome sequencing and annotation.</title>
        <authorList>
            <consortium name="The Broad Institute Genomics Platform"/>
            <consortium name="The Broad Institute Genome Sequencing Center for Infectious Disease"/>
            <person name="Wu L."/>
            <person name="Ma J."/>
        </authorList>
    </citation>
    <scope>NUCLEOTIDE SEQUENCE [LARGE SCALE GENOMIC DNA]</scope>
    <source>
        <strain evidence="2">CGMCC 4.7645</strain>
    </source>
</reference>
<dbReference type="Proteomes" id="UP001597417">
    <property type="component" value="Unassembled WGS sequence"/>
</dbReference>
<keyword evidence="2" id="KW-1185">Reference proteome</keyword>
<organism evidence="1 2">
    <name type="scientific">Amycolatopsis pigmentata</name>
    <dbReference type="NCBI Taxonomy" id="450801"/>
    <lineage>
        <taxon>Bacteria</taxon>
        <taxon>Bacillati</taxon>
        <taxon>Actinomycetota</taxon>
        <taxon>Actinomycetes</taxon>
        <taxon>Pseudonocardiales</taxon>
        <taxon>Pseudonocardiaceae</taxon>
        <taxon>Amycolatopsis</taxon>
    </lineage>
</organism>
<sequence>MDIPKFVAAMAESLDGLWTIELGHHGHRDRYLIGPDGERVHVWYSDREKTPRLRLSASLPHELWDLRYRHGNPVPNHEISVSPAKTPERVAAETARRLLPGYRATLAETRALHQRLHDQAAARDRLAHHIAESLGAAVEHLRSSATGADPQHAIVRYSGPLAGTATVPRNGGRVAFAFSVEAEDAAQVAAFLATFPNPASKTVPNPERTRET</sequence>